<evidence type="ECO:0000313" key="1">
    <source>
        <dbReference type="EMBL" id="KLO08166.1"/>
    </source>
</evidence>
<protein>
    <submittedName>
        <fullName evidence="1">Uncharacterized protein</fullName>
    </submittedName>
</protein>
<accession>A0A0H2RTK6</accession>
<dbReference type="EMBL" id="KQ086103">
    <property type="protein sequence ID" value="KLO08166.1"/>
    <property type="molecule type" value="Genomic_DNA"/>
</dbReference>
<evidence type="ECO:0000313" key="2">
    <source>
        <dbReference type="Proteomes" id="UP000053477"/>
    </source>
</evidence>
<reference evidence="1 2" key="1">
    <citation type="submission" date="2015-04" db="EMBL/GenBank/DDBJ databases">
        <title>Complete genome sequence of Schizopora paradoxa KUC8140, a cosmopolitan wood degrader in East Asia.</title>
        <authorList>
            <consortium name="DOE Joint Genome Institute"/>
            <person name="Min B."/>
            <person name="Park H."/>
            <person name="Jang Y."/>
            <person name="Kim J.-J."/>
            <person name="Kim K.H."/>
            <person name="Pangilinan J."/>
            <person name="Lipzen A."/>
            <person name="Riley R."/>
            <person name="Grigoriev I.V."/>
            <person name="Spatafora J.W."/>
            <person name="Choi I.-G."/>
        </authorList>
    </citation>
    <scope>NUCLEOTIDE SEQUENCE [LARGE SCALE GENOMIC DNA]</scope>
    <source>
        <strain evidence="1 2">KUC8140</strain>
    </source>
</reference>
<name>A0A0H2RTK6_9AGAM</name>
<keyword evidence="2" id="KW-1185">Reference proteome</keyword>
<organism evidence="1 2">
    <name type="scientific">Schizopora paradoxa</name>
    <dbReference type="NCBI Taxonomy" id="27342"/>
    <lineage>
        <taxon>Eukaryota</taxon>
        <taxon>Fungi</taxon>
        <taxon>Dikarya</taxon>
        <taxon>Basidiomycota</taxon>
        <taxon>Agaricomycotina</taxon>
        <taxon>Agaricomycetes</taxon>
        <taxon>Hymenochaetales</taxon>
        <taxon>Schizoporaceae</taxon>
        <taxon>Schizopora</taxon>
    </lineage>
</organism>
<gene>
    <name evidence="1" type="ORF">SCHPADRAFT_617889</name>
</gene>
<dbReference type="InParanoid" id="A0A0H2RTK6"/>
<dbReference type="AlphaFoldDB" id="A0A0H2RTK6"/>
<sequence>MQPYNCLVCSIQQCSCLKQWLIKTDVVAPLTQSNRMTSFNGSNASKREHVPQHIEQFLEKNDFAPSLQFNFLNLHKNGRFDVHIVNVGTSLDESRYRKTPNTGSIIVELKYKQENPGLTGQLWANAMSVVERKLAAGRMKLSERNVVTLQEIMLEERRWAPQSFL</sequence>
<proteinExistence type="predicted"/>
<dbReference type="Proteomes" id="UP000053477">
    <property type="component" value="Unassembled WGS sequence"/>
</dbReference>